<sequence>MPQEAKQSIEDKTLKTGQVFVAANLIVLPFYCIDTSFGLAASVVLNMVLLKAFHDLGQSRRPGSNLLNAANRFFSHVAGSNNNDLNNTFRNIINGGAAVYDQMSRAYSDMSGR</sequence>
<gene>
    <name evidence="2" type="ORF">Lery_2850</name>
</gene>
<protein>
    <submittedName>
        <fullName evidence="2">Uncharacterized protein</fullName>
    </submittedName>
</protein>
<reference evidence="2 3" key="1">
    <citation type="submission" date="2015-11" db="EMBL/GenBank/DDBJ databases">
        <title>Genomic analysis of 38 Legionella species identifies large and diverse effector repertoires.</title>
        <authorList>
            <person name="Burstein D."/>
            <person name="Amaro F."/>
            <person name="Zusman T."/>
            <person name="Lifshitz Z."/>
            <person name="Cohen O."/>
            <person name="Gilbert J.A."/>
            <person name="Pupko T."/>
            <person name="Shuman H.A."/>
            <person name="Segal G."/>
        </authorList>
    </citation>
    <scope>NUCLEOTIDE SEQUENCE [LARGE SCALE GENOMIC DNA]</scope>
    <source>
        <strain evidence="2 3">SE-32A-C8</strain>
    </source>
</reference>
<proteinExistence type="predicted"/>
<dbReference type="RefSeq" id="WP_058527917.1">
    <property type="nucleotide sequence ID" value="NZ_CAAAHY010000005.1"/>
</dbReference>
<keyword evidence="1" id="KW-1133">Transmembrane helix</keyword>
<dbReference type="AlphaFoldDB" id="A0A0W0TGJ0"/>
<dbReference type="OrthoDB" id="5651164at2"/>
<evidence type="ECO:0000313" key="2">
    <source>
        <dbReference type="EMBL" id="KTC94683.1"/>
    </source>
</evidence>
<dbReference type="Proteomes" id="UP000054773">
    <property type="component" value="Unassembled WGS sequence"/>
</dbReference>
<organism evidence="2 3">
    <name type="scientific">Legionella erythra</name>
    <dbReference type="NCBI Taxonomy" id="448"/>
    <lineage>
        <taxon>Bacteria</taxon>
        <taxon>Pseudomonadati</taxon>
        <taxon>Pseudomonadota</taxon>
        <taxon>Gammaproteobacteria</taxon>
        <taxon>Legionellales</taxon>
        <taxon>Legionellaceae</taxon>
        <taxon>Legionella</taxon>
    </lineage>
</organism>
<feature type="transmembrane region" description="Helical" evidence="1">
    <location>
        <begin position="20"/>
        <end position="50"/>
    </location>
</feature>
<name>A0A0W0TGJ0_LEGER</name>
<dbReference type="EMBL" id="LNYA01000034">
    <property type="protein sequence ID" value="KTC94683.1"/>
    <property type="molecule type" value="Genomic_DNA"/>
</dbReference>
<comment type="caution">
    <text evidence="2">The sequence shown here is derived from an EMBL/GenBank/DDBJ whole genome shotgun (WGS) entry which is preliminary data.</text>
</comment>
<evidence type="ECO:0000256" key="1">
    <source>
        <dbReference type="SAM" id="Phobius"/>
    </source>
</evidence>
<accession>A0A0W0TGJ0</accession>
<keyword evidence="1" id="KW-0472">Membrane</keyword>
<keyword evidence="1" id="KW-0812">Transmembrane</keyword>
<keyword evidence="3" id="KW-1185">Reference proteome</keyword>
<dbReference type="PATRIC" id="fig|448.7.peg.2993"/>
<evidence type="ECO:0000313" key="3">
    <source>
        <dbReference type="Proteomes" id="UP000054773"/>
    </source>
</evidence>